<proteinExistence type="predicted"/>
<comment type="caution">
    <text evidence="1">The sequence shown here is derived from an EMBL/GenBank/DDBJ whole genome shotgun (WGS) entry which is preliminary data.</text>
</comment>
<name>A0ABT2MQC3_9CYAN</name>
<keyword evidence="2" id="KW-1185">Reference proteome</keyword>
<dbReference type="Proteomes" id="UP001525890">
    <property type="component" value="Unassembled WGS sequence"/>
</dbReference>
<dbReference type="RefSeq" id="WP_368006557.1">
    <property type="nucleotide sequence ID" value="NZ_JAMXFF010000015.1"/>
</dbReference>
<accession>A0ABT2MQC3</accession>
<reference evidence="1 2" key="1">
    <citation type="journal article" date="2022" name="Front. Microbiol.">
        <title>High genomic differentiation and limited gene flow indicate recent cryptic speciation within the genus Laspinema (cyanobacteria).</title>
        <authorList>
            <person name="Stanojkovic A."/>
            <person name="Skoupy S."/>
            <person name="Skaloud P."/>
            <person name="Dvorak P."/>
        </authorList>
    </citation>
    <scope>NUCLEOTIDE SEQUENCE [LARGE SCALE GENOMIC DNA]</scope>
    <source>
        <strain evidence="1 2">D2a</strain>
    </source>
</reference>
<sequence>MSGWRLLVQARLVKKEVSPASIQVLKPLRVLEVAIASKEPHPNPPLAKGRGPE</sequence>
<gene>
    <name evidence="1" type="ORF">NG799_11390</name>
</gene>
<protein>
    <submittedName>
        <fullName evidence="1">Uncharacterized protein</fullName>
    </submittedName>
</protein>
<evidence type="ECO:0000313" key="2">
    <source>
        <dbReference type="Proteomes" id="UP001525890"/>
    </source>
</evidence>
<dbReference type="EMBL" id="JAMXFF010000015">
    <property type="protein sequence ID" value="MCT7966938.1"/>
    <property type="molecule type" value="Genomic_DNA"/>
</dbReference>
<evidence type="ECO:0000313" key="1">
    <source>
        <dbReference type="EMBL" id="MCT7966938.1"/>
    </source>
</evidence>
<organism evidence="1 2">
    <name type="scientific">Laspinema palackyanum D2a</name>
    <dbReference type="NCBI Taxonomy" id="2953684"/>
    <lineage>
        <taxon>Bacteria</taxon>
        <taxon>Bacillati</taxon>
        <taxon>Cyanobacteriota</taxon>
        <taxon>Cyanophyceae</taxon>
        <taxon>Oscillatoriophycideae</taxon>
        <taxon>Oscillatoriales</taxon>
        <taxon>Laspinemataceae</taxon>
        <taxon>Laspinema</taxon>
        <taxon>Laspinema palackyanum</taxon>
    </lineage>
</organism>